<evidence type="ECO:0000256" key="1">
    <source>
        <dbReference type="SAM" id="MobiDB-lite"/>
    </source>
</evidence>
<dbReference type="AlphaFoldDB" id="A0A9N7U5Z7"/>
<sequence>MDNSDEPEDLLDGKIVFQKNKDRTFSKTKSSDPCCGDSDGACTSTIMSPCLRCALVLQSKQSSFQRLNSSYTRSGPQGIQALEPDPCGRPDTSINGAIP</sequence>
<evidence type="ECO:0000313" key="3">
    <source>
        <dbReference type="Proteomes" id="UP001153269"/>
    </source>
</evidence>
<dbReference type="EMBL" id="CADEAL010000699">
    <property type="protein sequence ID" value="CAB1424003.1"/>
    <property type="molecule type" value="Genomic_DNA"/>
</dbReference>
<protein>
    <submittedName>
        <fullName evidence="2">Uncharacterized protein</fullName>
    </submittedName>
</protein>
<organism evidence="2 3">
    <name type="scientific">Pleuronectes platessa</name>
    <name type="common">European plaice</name>
    <dbReference type="NCBI Taxonomy" id="8262"/>
    <lineage>
        <taxon>Eukaryota</taxon>
        <taxon>Metazoa</taxon>
        <taxon>Chordata</taxon>
        <taxon>Craniata</taxon>
        <taxon>Vertebrata</taxon>
        <taxon>Euteleostomi</taxon>
        <taxon>Actinopterygii</taxon>
        <taxon>Neopterygii</taxon>
        <taxon>Teleostei</taxon>
        <taxon>Neoteleostei</taxon>
        <taxon>Acanthomorphata</taxon>
        <taxon>Carangaria</taxon>
        <taxon>Pleuronectiformes</taxon>
        <taxon>Pleuronectoidei</taxon>
        <taxon>Pleuronectidae</taxon>
        <taxon>Pleuronectes</taxon>
    </lineage>
</organism>
<accession>A0A9N7U5Z7</accession>
<gene>
    <name evidence="2" type="ORF">PLEPLA_LOCUS11924</name>
</gene>
<dbReference type="Proteomes" id="UP001153269">
    <property type="component" value="Unassembled WGS sequence"/>
</dbReference>
<proteinExistence type="predicted"/>
<feature type="region of interest" description="Disordered" evidence="1">
    <location>
        <begin position="66"/>
        <end position="99"/>
    </location>
</feature>
<reference evidence="2" key="1">
    <citation type="submission" date="2020-03" db="EMBL/GenBank/DDBJ databases">
        <authorList>
            <person name="Weist P."/>
        </authorList>
    </citation>
    <scope>NUCLEOTIDE SEQUENCE</scope>
</reference>
<evidence type="ECO:0000313" key="2">
    <source>
        <dbReference type="EMBL" id="CAB1424003.1"/>
    </source>
</evidence>
<feature type="compositionally biased region" description="Polar residues" evidence="1">
    <location>
        <begin position="66"/>
        <end position="77"/>
    </location>
</feature>
<comment type="caution">
    <text evidence="2">The sequence shown here is derived from an EMBL/GenBank/DDBJ whole genome shotgun (WGS) entry which is preliminary data.</text>
</comment>
<name>A0A9N7U5Z7_PLEPL</name>
<keyword evidence="3" id="KW-1185">Reference proteome</keyword>